<dbReference type="PROSITE" id="PS00893">
    <property type="entry name" value="NUDIX_BOX"/>
    <property type="match status" value="1"/>
</dbReference>
<proteinExistence type="predicted"/>
<dbReference type="OrthoDB" id="40462at2157"/>
<feature type="transmembrane region" description="Helical" evidence="2">
    <location>
        <begin position="12"/>
        <end position="30"/>
    </location>
</feature>
<reference evidence="4 5" key="1">
    <citation type="submission" date="2015-11" db="EMBL/GenBank/DDBJ databases">
        <title>Genome sequence of Pyrodictium occultum PL-19, a marine hyperthermophilic archaeon isolated from Volcano, Italy.</title>
        <authorList>
            <person name="Utturkar S."/>
            <person name="Huber H."/>
            <person name="Leptihn S."/>
            <person name="Brown S."/>
            <person name="Stetter K.O."/>
            <person name="Podar M."/>
        </authorList>
    </citation>
    <scope>NUCLEOTIDE SEQUENCE [LARGE SCALE GENOMIC DNA]</scope>
    <source>
        <strain evidence="4 5">PL-19</strain>
    </source>
</reference>
<dbReference type="Proteomes" id="UP000053352">
    <property type="component" value="Unassembled WGS sequence"/>
</dbReference>
<dbReference type="EMBL" id="LNTB01000001">
    <property type="protein sequence ID" value="KSW12456.1"/>
    <property type="molecule type" value="Genomic_DNA"/>
</dbReference>
<dbReference type="Pfam" id="PF00293">
    <property type="entry name" value="NUDIX"/>
    <property type="match status" value="1"/>
</dbReference>
<dbReference type="STRING" id="2309.CF15_06950"/>
<evidence type="ECO:0000259" key="3">
    <source>
        <dbReference type="PROSITE" id="PS51462"/>
    </source>
</evidence>
<evidence type="ECO:0000256" key="2">
    <source>
        <dbReference type="SAM" id="Phobius"/>
    </source>
</evidence>
<dbReference type="SUPFAM" id="SSF55811">
    <property type="entry name" value="Nudix"/>
    <property type="match status" value="1"/>
</dbReference>
<dbReference type="Gene3D" id="3.90.79.10">
    <property type="entry name" value="Nucleoside Triphosphate Pyrophosphohydrolase"/>
    <property type="match status" value="1"/>
</dbReference>
<dbReference type="InterPro" id="IPR000086">
    <property type="entry name" value="NUDIX_hydrolase_dom"/>
</dbReference>
<evidence type="ECO:0000313" key="4">
    <source>
        <dbReference type="EMBL" id="KSW12456.1"/>
    </source>
</evidence>
<accession>A0A0V8RWR7</accession>
<comment type="caution">
    <text evidence="4">The sequence shown here is derived from an EMBL/GenBank/DDBJ whole genome shotgun (WGS) entry which is preliminary data.</text>
</comment>
<dbReference type="InterPro" id="IPR020084">
    <property type="entry name" value="NUDIX_hydrolase_CS"/>
</dbReference>
<organism evidence="4 5">
    <name type="scientific">Pyrodictium occultum</name>
    <dbReference type="NCBI Taxonomy" id="2309"/>
    <lineage>
        <taxon>Archaea</taxon>
        <taxon>Thermoproteota</taxon>
        <taxon>Thermoprotei</taxon>
        <taxon>Desulfurococcales</taxon>
        <taxon>Pyrodictiaceae</taxon>
        <taxon>Pyrodictium</taxon>
    </lineage>
</organism>
<dbReference type="PROSITE" id="PS51462">
    <property type="entry name" value="NUDIX"/>
    <property type="match status" value="1"/>
</dbReference>
<dbReference type="AlphaFoldDB" id="A0A0V8RWR7"/>
<dbReference type="CDD" id="cd04673">
    <property type="entry name" value="NUDIX_ADPRase"/>
    <property type="match status" value="1"/>
</dbReference>
<evidence type="ECO:0000313" key="5">
    <source>
        <dbReference type="Proteomes" id="UP000053352"/>
    </source>
</evidence>
<keyword evidence="2" id="KW-0472">Membrane</keyword>
<gene>
    <name evidence="4" type="ORF">CF15_06950</name>
</gene>
<dbReference type="PRINTS" id="PR00502">
    <property type="entry name" value="NUDIXFAMILY"/>
</dbReference>
<keyword evidence="2" id="KW-1133">Transmembrane helix</keyword>
<keyword evidence="1" id="KW-0378">Hydrolase</keyword>
<dbReference type="GO" id="GO:0016787">
    <property type="term" value="F:hydrolase activity"/>
    <property type="evidence" value="ECO:0007669"/>
    <property type="project" value="UniProtKB-KW"/>
</dbReference>
<protein>
    <recommendedName>
        <fullName evidence="3">Nudix hydrolase domain-containing protein</fullName>
    </recommendedName>
</protein>
<dbReference type="InterPro" id="IPR015797">
    <property type="entry name" value="NUDIX_hydrolase-like_dom_sf"/>
</dbReference>
<keyword evidence="2" id="KW-0812">Transmembrane</keyword>
<sequence>MSRRGGLHGPVVGVGAIVALGQGAGLRVLLVKRRYPPFPGLWSFPGGHLEPGETVLEAARRELMEETGVDAEPLGVVHIHELLAMGPVGPEHYVIMDVLMRYRGGEPRGGSDAADARFFPYREALQLPLTPGARVVLEKLPELLRGCILRPARTETLDAGVERG</sequence>
<evidence type="ECO:0000256" key="1">
    <source>
        <dbReference type="ARBA" id="ARBA00022801"/>
    </source>
</evidence>
<dbReference type="InterPro" id="IPR020476">
    <property type="entry name" value="Nudix_hydrolase"/>
</dbReference>
<dbReference type="RefSeq" id="WP_058371140.1">
    <property type="nucleotide sequence ID" value="NZ_LNTB01000001.1"/>
</dbReference>
<dbReference type="PANTHER" id="PTHR43736:SF1">
    <property type="entry name" value="DIHYDRONEOPTERIN TRIPHOSPHATE DIPHOSPHATASE"/>
    <property type="match status" value="1"/>
</dbReference>
<dbReference type="PANTHER" id="PTHR43736">
    <property type="entry name" value="ADP-RIBOSE PYROPHOSPHATASE"/>
    <property type="match status" value="1"/>
</dbReference>
<name>A0A0V8RWR7_PYROC</name>
<keyword evidence="5" id="KW-1185">Reference proteome</keyword>
<feature type="domain" description="Nudix hydrolase" evidence="3">
    <location>
        <begin position="9"/>
        <end position="142"/>
    </location>
</feature>